<evidence type="ECO:0000313" key="2">
    <source>
        <dbReference type="EMBL" id="KAK9696124.1"/>
    </source>
</evidence>
<protein>
    <submittedName>
        <fullName evidence="2">Uncharacterized protein</fullName>
    </submittedName>
</protein>
<evidence type="ECO:0000313" key="3">
    <source>
        <dbReference type="Proteomes" id="UP001458880"/>
    </source>
</evidence>
<evidence type="ECO:0000256" key="1">
    <source>
        <dbReference type="SAM" id="MobiDB-lite"/>
    </source>
</evidence>
<accession>A0AAW1J031</accession>
<keyword evidence="3" id="KW-1185">Reference proteome</keyword>
<sequence>MIYASTTNFKKLGTANIRYNSNRALGQFHTSSSQSSSTSSSNRDQFDGTPCARAIPHFFQPIIFHLFIQPRAIPHFFQPIIFHLFIQQGPIRRYPGRFFPQFRRTRPEQR</sequence>
<name>A0AAW1J031_POPJA</name>
<dbReference type="Proteomes" id="UP001458880">
    <property type="component" value="Unassembled WGS sequence"/>
</dbReference>
<gene>
    <name evidence="2" type="ORF">QE152_g32102</name>
</gene>
<feature type="compositionally biased region" description="Low complexity" evidence="1">
    <location>
        <begin position="30"/>
        <end position="41"/>
    </location>
</feature>
<comment type="caution">
    <text evidence="2">The sequence shown here is derived from an EMBL/GenBank/DDBJ whole genome shotgun (WGS) entry which is preliminary data.</text>
</comment>
<reference evidence="2 3" key="1">
    <citation type="journal article" date="2024" name="BMC Genomics">
        <title>De novo assembly and annotation of Popillia japonica's genome with initial clues to its potential as an invasive pest.</title>
        <authorList>
            <person name="Cucini C."/>
            <person name="Boschi S."/>
            <person name="Funari R."/>
            <person name="Cardaioli E."/>
            <person name="Iannotti N."/>
            <person name="Marturano G."/>
            <person name="Paoli F."/>
            <person name="Bruttini M."/>
            <person name="Carapelli A."/>
            <person name="Frati F."/>
            <person name="Nardi F."/>
        </authorList>
    </citation>
    <scope>NUCLEOTIDE SEQUENCE [LARGE SCALE GENOMIC DNA]</scope>
    <source>
        <strain evidence="2">DMR45628</strain>
    </source>
</reference>
<dbReference type="EMBL" id="JASPKY010000461">
    <property type="protein sequence ID" value="KAK9696124.1"/>
    <property type="molecule type" value="Genomic_DNA"/>
</dbReference>
<organism evidence="2 3">
    <name type="scientific">Popillia japonica</name>
    <name type="common">Japanese beetle</name>
    <dbReference type="NCBI Taxonomy" id="7064"/>
    <lineage>
        <taxon>Eukaryota</taxon>
        <taxon>Metazoa</taxon>
        <taxon>Ecdysozoa</taxon>
        <taxon>Arthropoda</taxon>
        <taxon>Hexapoda</taxon>
        <taxon>Insecta</taxon>
        <taxon>Pterygota</taxon>
        <taxon>Neoptera</taxon>
        <taxon>Endopterygota</taxon>
        <taxon>Coleoptera</taxon>
        <taxon>Polyphaga</taxon>
        <taxon>Scarabaeiformia</taxon>
        <taxon>Scarabaeidae</taxon>
        <taxon>Rutelinae</taxon>
        <taxon>Popillia</taxon>
    </lineage>
</organism>
<dbReference type="AlphaFoldDB" id="A0AAW1J031"/>
<feature type="region of interest" description="Disordered" evidence="1">
    <location>
        <begin position="28"/>
        <end position="48"/>
    </location>
</feature>
<proteinExistence type="predicted"/>